<feature type="region of interest" description="Disordered" evidence="4">
    <location>
        <begin position="247"/>
        <end position="286"/>
    </location>
</feature>
<dbReference type="SMART" id="SM01043">
    <property type="entry name" value="BTAD"/>
    <property type="match status" value="1"/>
</dbReference>
<keyword evidence="2 3" id="KW-0238">DNA-binding</keyword>
<dbReference type="Gene3D" id="1.25.40.10">
    <property type="entry name" value="Tetratricopeptide repeat domain"/>
    <property type="match status" value="2"/>
</dbReference>
<feature type="compositionally biased region" description="Low complexity" evidence="4">
    <location>
        <begin position="255"/>
        <end position="280"/>
    </location>
</feature>
<organism evidence="6 7">
    <name type="scientific">Nocardiopsis mwathae</name>
    <dbReference type="NCBI Taxonomy" id="1472723"/>
    <lineage>
        <taxon>Bacteria</taxon>
        <taxon>Bacillati</taxon>
        <taxon>Actinomycetota</taxon>
        <taxon>Actinomycetes</taxon>
        <taxon>Streptosporangiales</taxon>
        <taxon>Nocardiopsidaceae</taxon>
        <taxon>Nocardiopsis</taxon>
    </lineage>
</organism>
<name>A0A7W9YN10_9ACTN</name>
<dbReference type="PROSITE" id="PS51755">
    <property type="entry name" value="OMPR_PHOB"/>
    <property type="match status" value="1"/>
</dbReference>
<evidence type="ECO:0000313" key="7">
    <source>
        <dbReference type="Proteomes" id="UP000546642"/>
    </source>
</evidence>
<feature type="domain" description="OmpR/PhoB-type" evidence="5">
    <location>
        <begin position="1"/>
        <end position="96"/>
    </location>
</feature>
<dbReference type="Pfam" id="PF00486">
    <property type="entry name" value="Trans_reg_C"/>
    <property type="match status" value="1"/>
</dbReference>
<dbReference type="GO" id="GO:0043531">
    <property type="term" value="F:ADP binding"/>
    <property type="evidence" value="ECO:0007669"/>
    <property type="project" value="InterPro"/>
</dbReference>
<reference evidence="6 7" key="1">
    <citation type="submission" date="2020-08" db="EMBL/GenBank/DDBJ databases">
        <title>Sequencing the genomes of 1000 actinobacteria strains.</title>
        <authorList>
            <person name="Klenk H.-P."/>
        </authorList>
    </citation>
    <scope>NUCLEOTIDE SEQUENCE [LARGE SCALE GENOMIC DNA]</scope>
    <source>
        <strain evidence="6 7">DSM 46659</strain>
    </source>
</reference>
<dbReference type="PANTHER" id="PTHR47691:SF3">
    <property type="entry name" value="HTH-TYPE TRANSCRIPTIONAL REGULATOR RV0890C-RELATED"/>
    <property type="match status" value="1"/>
</dbReference>
<dbReference type="PRINTS" id="PR00364">
    <property type="entry name" value="DISEASERSIST"/>
</dbReference>
<dbReference type="GO" id="GO:0003677">
    <property type="term" value="F:DNA binding"/>
    <property type="evidence" value="ECO:0007669"/>
    <property type="project" value="UniProtKB-UniRule"/>
</dbReference>
<dbReference type="InterPro" id="IPR011990">
    <property type="entry name" value="TPR-like_helical_dom_sf"/>
</dbReference>
<dbReference type="InterPro" id="IPR001867">
    <property type="entry name" value="OmpR/PhoB-type_DNA-bd"/>
</dbReference>
<evidence type="ECO:0000256" key="1">
    <source>
        <dbReference type="ARBA" id="ARBA00005820"/>
    </source>
</evidence>
<comment type="similarity">
    <text evidence="1">Belongs to the AfsR/DnrI/RedD regulatory family.</text>
</comment>
<dbReference type="CDD" id="cd15831">
    <property type="entry name" value="BTAD"/>
    <property type="match status" value="1"/>
</dbReference>
<accession>A0A7W9YN10</accession>
<evidence type="ECO:0000259" key="5">
    <source>
        <dbReference type="PROSITE" id="PS51755"/>
    </source>
</evidence>
<evidence type="ECO:0000256" key="3">
    <source>
        <dbReference type="PROSITE-ProRule" id="PRU01091"/>
    </source>
</evidence>
<keyword evidence="7" id="KW-1185">Reference proteome</keyword>
<dbReference type="EMBL" id="JACHDS010000001">
    <property type="protein sequence ID" value="MBB6174526.1"/>
    <property type="molecule type" value="Genomic_DNA"/>
</dbReference>
<dbReference type="InterPro" id="IPR002182">
    <property type="entry name" value="NB-ARC"/>
</dbReference>
<dbReference type="Pfam" id="PF25872">
    <property type="entry name" value="HTH_77"/>
    <property type="match status" value="1"/>
</dbReference>
<dbReference type="Pfam" id="PF00931">
    <property type="entry name" value="NB-ARC"/>
    <property type="match status" value="1"/>
</dbReference>
<dbReference type="PANTHER" id="PTHR47691">
    <property type="entry name" value="REGULATOR-RELATED"/>
    <property type="match status" value="1"/>
</dbReference>
<sequence length="1114" mass="117959">MRFGVLGPLTVWTADGQRSALPGTKVRALLAGLLLRRGRVVGADRLVDDLWGDTPPADPAGVLQARVSELRKALEEAGEGGRALVEYRAPGYVLDIPADHVDAGRFEALTEQAAASANPHDRRGLLATALDLWRGPALPEFADADFARAAVARWEERRLTSLEDLAETRLDLGEHGALTAELGALVQRHPFRERLRRAHMRALYRSGRQREALESYAELRTRLADELGLDPGPEAAALHAAILRQDPDLAPPHRTSPAASPSTRTAAGAGTRTAPPATNLPAPPGPLIGRSGDVAGVRALLEAGRLVTLTGPGGVGKTRLAVEAASDAAAAGGFPDGVWLVELAVLDRGDDPVEAVAALLGLRDDAEPGLPAAAGGGAPLAERLADALRGKRALLVLDNCEHVIDGAARMAARLLAAAPHLRLLATSREPMGISGERLRLVAPLALPPATAPPDPGALRRTGAVRLFEERASAAAPGFELSDGNAAAVAAVCRRLDGIPLALELAATRVRVLGVHELARRLDDRFRLLSGGRRDAPARQRTLRSVIDWSWESLEEDERAVLRRLAVHRDGCTLEAAEEVCSGDGVARAGVLDLLSSLVDRSLVAVSGEGDGHRYRLLESIAAYALERLADAGEVDAVRGRHARYCADLAERLESGLRGSEQCRAMARFDAEAADLRAALTHSAGAADARTALRIANAMAWYGYLRGRLGEAASALAEALSARPTPEDAEARAEAKAWSAGLRIATDAEGVGEALWDSAVEGLNAVADPRRRMFLEWFLECAGWGRGDAETSMDRLTGLLERAGAEGDRWTAAAALALRAQWAQILGDLGAQHRDGAQSAALFREFGDQWGVLQASDVLSQHAEIVGDYPEAERRHREGLRIAETLGLSGAASLKLTGLGRIALLTGDHGSARTLHERAAHLAREYSFQMGIQFAEAGLALLARREGRFDEAEESLTSSLAWNRRADGRIGVAFILAELGFVAEQRGDAATALARQREGYDAARRSTDPRATALALEGLAGAHSLGGDPHHAARLLGAAAAARASVGAPLPQGERADVDRITARVRTDLGEEEFDAEAAAGARRHPDDLVGDRPVRGAVPDRGGGRFPCRSGTPR</sequence>
<dbReference type="SUPFAM" id="SSF48452">
    <property type="entry name" value="TPR-like"/>
    <property type="match status" value="2"/>
</dbReference>
<feature type="compositionally biased region" description="Basic and acidic residues" evidence="4">
    <location>
        <begin position="1083"/>
        <end position="1094"/>
    </location>
</feature>
<dbReference type="Pfam" id="PF03704">
    <property type="entry name" value="BTAD"/>
    <property type="match status" value="1"/>
</dbReference>
<comment type="caution">
    <text evidence="6">The sequence shown here is derived from an EMBL/GenBank/DDBJ whole genome shotgun (WGS) entry which is preliminary data.</text>
</comment>
<evidence type="ECO:0000256" key="4">
    <source>
        <dbReference type="SAM" id="MobiDB-lite"/>
    </source>
</evidence>
<dbReference type="Gene3D" id="3.40.50.300">
    <property type="entry name" value="P-loop containing nucleotide triphosphate hydrolases"/>
    <property type="match status" value="1"/>
</dbReference>
<dbReference type="InterPro" id="IPR027417">
    <property type="entry name" value="P-loop_NTPase"/>
</dbReference>
<dbReference type="GO" id="GO:0006355">
    <property type="term" value="P:regulation of DNA-templated transcription"/>
    <property type="evidence" value="ECO:0007669"/>
    <property type="project" value="InterPro"/>
</dbReference>
<evidence type="ECO:0000256" key="2">
    <source>
        <dbReference type="ARBA" id="ARBA00023125"/>
    </source>
</evidence>
<dbReference type="SMART" id="SM00862">
    <property type="entry name" value="Trans_reg_C"/>
    <property type="match status" value="1"/>
</dbReference>
<proteinExistence type="inferred from homology"/>
<feature type="region of interest" description="Disordered" evidence="4">
    <location>
        <begin position="1071"/>
        <end position="1114"/>
    </location>
</feature>
<dbReference type="InterPro" id="IPR005158">
    <property type="entry name" value="BTAD"/>
</dbReference>
<dbReference type="InterPro" id="IPR058852">
    <property type="entry name" value="HTH_77"/>
</dbReference>
<feature type="DNA-binding region" description="OmpR/PhoB-type" evidence="3">
    <location>
        <begin position="1"/>
        <end position="96"/>
    </location>
</feature>
<dbReference type="GO" id="GO:0000160">
    <property type="term" value="P:phosphorelay signal transduction system"/>
    <property type="evidence" value="ECO:0007669"/>
    <property type="project" value="InterPro"/>
</dbReference>
<dbReference type="Proteomes" id="UP000546642">
    <property type="component" value="Unassembled WGS sequence"/>
</dbReference>
<dbReference type="SUPFAM" id="SSF52540">
    <property type="entry name" value="P-loop containing nucleoside triphosphate hydrolases"/>
    <property type="match status" value="1"/>
</dbReference>
<dbReference type="SUPFAM" id="SSF46894">
    <property type="entry name" value="C-terminal effector domain of the bipartite response regulators"/>
    <property type="match status" value="1"/>
</dbReference>
<dbReference type="Gene3D" id="1.10.10.10">
    <property type="entry name" value="Winged helix-like DNA-binding domain superfamily/Winged helix DNA-binding domain"/>
    <property type="match status" value="1"/>
</dbReference>
<evidence type="ECO:0000313" key="6">
    <source>
        <dbReference type="EMBL" id="MBB6174526.1"/>
    </source>
</evidence>
<protein>
    <submittedName>
        <fullName evidence="6">Putative ATPase/DNA-binding SARP family transcriptional activator</fullName>
    </submittedName>
</protein>
<dbReference type="AlphaFoldDB" id="A0A7W9YN10"/>
<gene>
    <name evidence="6" type="ORF">HNR23_004586</name>
</gene>
<dbReference type="RefSeq" id="WP_184078605.1">
    <property type="nucleotide sequence ID" value="NZ_JACHDS010000001.1"/>
</dbReference>
<dbReference type="InterPro" id="IPR016032">
    <property type="entry name" value="Sig_transdc_resp-reg_C-effctor"/>
</dbReference>
<dbReference type="InterPro" id="IPR036388">
    <property type="entry name" value="WH-like_DNA-bd_sf"/>
</dbReference>